<dbReference type="Gene3D" id="3.30.70.20">
    <property type="match status" value="2"/>
</dbReference>
<dbReference type="HOGENOM" id="CLU_043374_1_2_11"/>
<evidence type="ECO:0000256" key="2">
    <source>
        <dbReference type="ARBA" id="ARBA00022723"/>
    </source>
</evidence>
<evidence type="ECO:0000256" key="3">
    <source>
        <dbReference type="ARBA" id="ARBA00023004"/>
    </source>
</evidence>
<keyword evidence="1" id="KW-0004">4Fe-4S</keyword>
<dbReference type="PANTHER" id="PTHR43177">
    <property type="entry name" value="PROTEIN NRFC"/>
    <property type="match status" value="1"/>
</dbReference>
<proteinExistence type="predicted"/>
<keyword evidence="2" id="KW-0479">Metal-binding</keyword>
<dbReference type="AlphaFoldDB" id="D0WGW6"/>
<comment type="caution">
    <text evidence="6">The sequence shown here is derived from an EMBL/GenBank/DDBJ whole genome shotgun (WGS) entry which is preliminary data.</text>
</comment>
<evidence type="ECO:0000259" key="5">
    <source>
        <dbReference type="PROSITE" id="PS51379"/>
    </source>
</evidence>
<dbReference type="GO" id="GO:0051539">
    <property type="term" value="F:4 iron, 4 sulfur cluster binding"/>
    <property type="evidence" value="ECO:0007669"/>
    <property type="project" value="UniProtKB-KW"/>
</dbReference>
<sequence>MENKVADDLQRIRVLNAEGTTVLDTPTGSYPKLEFMWRPVPCQHCDTPSCIEVCPVGATSKREDGVVVVDKDICIGCASCVSACPYDARAIDADAGVADKCEMCVHRLSNGVETTMCQLCCPNRAIVVGDLDDPESEVSKIVSGKDVERYLEHEGTAPNVYYWRSVPTSR</sequence>
<reference evidence="6" key="1">
    <citation type="submission" date="2009-10" db="EMBL/GenBank/DDBJ databases">
        <authorList>
            <person name="Weinstock G."/>
            <person name="Sodergren E."/>
            <person name="Clifton S."/>
            <person name="Fulton L."/>
            <person name="Fulton B."/>
            <person name="Courtney L."/>
            <person name="Fronick C."/>
            <person name="Harrison M."/>
            <person name="Strong C."/>
            <person name="Farmer C."/>
            <person name="Delahaunty K."/>
            <person name="Markovic C."/>
            <person name="Hall O."/>
            <person name="Minx P."/>
            <person name="Tomlinson C."/>
            <person name="Mitreva M."/>
            <person name="Nelson J."/>
            <person name="Hou S."/>
            <person name="Wollam A."/>
            <person name="Pepin K.H."/>
            <person name="Johnson M."/>
            <person name="Bhonagiri V."/>
            <person name="Nash W.E."/>
            <person name="Warren W."/>
            <person name="Chinwalla A."/>
            <person name="Mardis E.R."/>
            <person name="Wilson R.K."/>
        </authorList>
    </citation>
    <scope>NUCLEOTIDE SEQUENCE [LARGE SCALE GENOMIC DNA]</scope>
    <source>
        <strain evidence="6">ATCC 700122</strain>
    </source>
</reference>
<evidence type="ECO:0000256" key="4">
    <source>
        <dbReference type="ARBA" id="ARBA00023014"/>
    </source>
</evidence>
<evidence type="ECO:0000313" key="6">
    <source>
        <dbReference type="EMBL" id="EEZ61729.1"/>
    </source>
</evidence>
<dbReference type="PROSITE" id="PS00198">
    <property type="entry name" value="4FE4S_FER_1"/>
    <property type="match status" value="1"/>
</dbReference>
<dbReference type="PANTHER" id="PTHR43177:SF3">
    <property type="entry name" value="PROTEIN NRFC HOMOLOG"/>
    <property type="match status" value="1"/>
</dbReference>
<accession>D0WGW6</accession>
<dbReference type="InterPro" id="IPR050954">
    <property type="entry name" value="ET_IronSulfur_Cluster-Binding"/>
</dbReference>
<dbReference type="SUPFAM" id="SSF54862">
    <property type="entry name" value="4Fe-4S ferredoxins"/>
    <property type="match status" value="1"/>
</dbReference>
<dbReference type="Proteomes" id="UP000006001">
    <property type="component" value="Unassembled WGS sequence"/>
</dbReference>
<feature type="domain" description="4Fe-4S ferredoxin-type" evidence="5">
    <location>
        <begin position="33"/>
        <end position="64"/>
    </location>
</feature>
<gene>
    <name evidence="6" type="ORF">HMPREF0762_01071</name>
</gene>
<dbReference type="InterPro" id="IPR017900">
    <property type="entry name" value="4Fe4S_Fe_S_CS"/>
</dbReference>
<name>D0WGW6_SLAES</name>
<protein>
    <submittedName>
        <fullName evidence="6">4Fe-4S binding domain protein</fullName>
    </submittedName>
</protein>
<keyword evidence="7" id="KW-1185">Reference proteome</keyword>
<feature type="domain" description="4Fe-4S ferredoxin-type" evidence="5">
    <location>
        <begin position="65"/>
        <end position="94"/>
    </location>
</feature>
<evidence type="ECO:0000256" key="1">
    <source>
        <dbReference type="ARBA" id="ARBA00022485"/>
    </source>
</evidence>
<organism evidence="6 7">
    <name type="scientific">Slackia exigua (strain ATCC 700122 / DSM 15923 / CIP 105133 / JCM 11022 / KCTC 5966 / S-7)</name>
    <dbReference type="NCBI Taxonomy" id="649764"/>
    <lineage>
        <taxon>Bacteria</taxon>
        <taxon>Bacillati</taxon>
        <taxon>Actinomycetota</taxon>
        <taxon>Coriobacteriia</taxon>
        <taxon>Eggerthellales</taxon>
        <taxon>Eggerthellaceae</taxon>
        <taxon>Slackia</taxon>
    </lineage>
</organism>
<dbReference type="eggNOG" id="COG0437">
    <property type="taxonomic scope" value="Bacteria"/>
</dbReference>
<dbReference type="InterPro" id="IPR017896">
    <property type="entry name" value="4Fe4S_Fe-S-bd"/>
</dbReference>
<dbReference type="STRING" id="649764.HMPREF0762_01071"/>
<evidence type="ECO:0000313" key="7">
    <source>
        <dbReference type="Proteomes" id="UP000006001"/>
    </source>
</evidence>
<keyword evidence="4" id="KW-0411">Iron-sulfur</keyword>
<dbReference type="CDD" id="cd10551">
    <property type="entry name" value="PsrB"/>
    <property type="match status" value="1"/>
</dbReference>
<dbReference type="Pfam" id="PF13247">
    <property type="entry name" value="Fer4_11"/>
    <property type="match status" value="1"/>
</dbReference>
<dbReference type="EMBL" id="ACUX02000006">
    <property type="protein sequence ID" value="EEZ61729.1"/>
    <property type="molecule type" value="Genomic_DNA"/>
</dbReference>
<dbReference type="GO" id="GO:0046872">
    <property type="term" value="F:metal ion binding"/>
    <property type="evidence" value="ECO:0007669"/>
    <property type="project" value="UniProtKB-KW"/>
</dbReference>
<keyword evidence="3" id="KW-0408">Iron</keyword>
<dbReference type="PROSITE" id="PS51379">
    <property type="entry name" value="4FE4S_FER_2"/>
    <property type="match status" value="2"/>
</dbReference>